<evidence type="ECO:0000259" key="5">
    <source>
        <dbReference type="PROSITE" id="PS50405"/>
    </source>
</evidence>
<dbReference type="InterPro" id="IPR010987">
    <property type="entry name" value="Glutathione-S-Trfase_C-like"/>
</dbReference>
<dbReference type="SUPFAM" id="SSF47616">
    <property type="entry name" value="GST C-terminal domain-like"/>
    <property type="match status" value="1"/>
</dbReference>
<dbReference type="InterPro" id="IPR051270">
    <property type="entry name" value="Tyrosine-tRNA_ligase_regulator"/>
</dbReference>
<dbReference type="GO" id="GO:0008047">
    <property type="term" value="F:enzyme activator activity"/>
    <property type="evidence" value="ECO:0007669"/>
    <property type="project" value="EnsemblFungi"/>
</dbReference>
<dbReference type="GO" id="GO:0001731">
    <property type="term" value="P:formation of translation preinitiation complex"/>
    <property type="evidence" value="ECO:0007669"/>
    <property type="project" value="EnsemblFungi"/>
</dbReference>
<dbReference type="Proteomes" id="UP000078397">
    <property type="component" value="Unassembled WGS sequence"/>
</dbReference>
<feature type="region of interest" description="Disordered" evidence="4">
    <location>
        <begin position="162"/>
        <end position="198"/>
    </location>
</feature>
<keyword evidence="1 3" id="KW-0820">tRNA-binding</keyword>
<feature type="compositionally biased region" description="Basic and acidic residues" evidence="4">
    <location>
        <begin position="176"/>
        <end position="187"/>
    </location>
</feature>
<dbReference type="Gene3D" id="2.40.50.140">
    <property type="entry name" value="Nucleic acid-binding proteins"/>
    <property type="match status" value="1"/>
</dbReference>
<dbReference type="PROSITE" id="PS50405">
    <property type="entry name" value="GST_CTER"/>
    <property type="match status" value="1"/>
</dbReference>
<dbReference type="PANTHER" id="PTHR11586:SF33">
    <property type="entry name" value="AMINOACYL TRNA SYNTHASE COMPLEX-INTERACTING MULTIFUNCTIONAL PROTEIN 1"/>
    <property type="match status" value="1"/>
</dbReference>
<dbReference type="KEGG" id="pchm:VFPPC_07587"/>
<dbReference type="FunFam" id="2.40.50.140:FF:000199">
    <property type="entry name" value="tRNA-aminoacylation cofactor ARC1"/>
    <property type="match status" value="1"/>
</dbReference>
<dbReference type="GO" id="GO:0000049">
    <property type="term" value="F:tRNA binding"/>
    <property type="evidence" value="ECO:0007669"/>
    <property type="project" value="UniProtKB-UniRule"/>
</dbReference>
<feature type="compositionally biased region" description="Low complexity" evidence="4">
    <location>
        <begin position="139"/>
        <end position="148"/>
    </location>
</feature>
<dbReference type="GO" id="GO:0017102">
    <property type="term" value="C:methionyl glutamyl tRNA synthetase complex"/>
    <property type="evidence" value="ECO:0007669"/>
    <property type="project" value="EnsemblFungi"/>
</dbReference>
<protein>
    <submittedName>
        <fullName evidence="7">GU4 nucleic-binding protein</fullName>
    </submittedName>
</protein>
<dbReference type="PANTHER" id="PTHR11586">
    <property type="entry name" value="TRNA-AMINOACYLATION COFACTOR ARC1 FAMILY MEMBER"/>
    <property type="match status" value="1"/>
</dbReference>
<dbReference type="GO" id="GO:0002161">
    <property type="term" value="F:aminoacyl-tRNA deacylase activity"/>
    <property type="evidence" value="ECO:0007669"/>
    <property type="project" value="EnsemblFungi"/>
</dbReference>
<organism evidence="7 8">
    <name type="scientific">Pochonia chlamydosporia 170</name>
    <dbReference type="NCBI Taxonomy" id="1380566"/>
    <lineage>
        <taxon>Eukaryota</taxon>
        <taxon>Fungi</taxon>
        <taxon>Dikarya</taxon>
        <taxon>Ascomycota</taxon>
        <taxon>Pezizomycotina</taxon>
        <taxon>Sordariomycetes</taxon>
        <taxon>Hypocreomycetidae</taxon>
        <taxon>Hypocreales</taxon>
        <taxon>Clavicipitaceae</taxon>
        <taxon>Pochonia</taxon>
    </lineage>
</organism>
<sequence length="394" mass="42464">MAAIANQTYTPTEETEIQQWLTTSDRLKSSDDKASILETLNSHLASRTTLLGSKPSKADVAIYETLSPVVAKWSPDERTGEKGHPHIVRHLDFVQNSTLFGLELKDGQKFQVDQDDVRYVKPPVDAKAEKERLKKEKAAAAAGGNKDANLVDRTKEKVKEKVEEVKGAAAAAVGGDKPKKEKKEKAPKQPKPAPVAAPLSPSLIDLRVGHILKAVNHPDADSLYVSTIAMGDLAGNEDYTEYEGQVCRTVCSGLNGLIPLEQMQGRKVVVVCNLKPVKMRGVKSCAMVLAASPKVKEGEVDDHKGPVELVSPPEGAKAGDRVFFEGWQGEPEGVLNPKKKIWETFQPGFTTNDSLEVAFDAGVVEQLGKTGVGKLVTESGGVCTVQTLKGAVVR</sequence>
<dbReference type="GO" id="GO:0080025">
    <property type="term" value="F:phosphatidylinositol-3,5-bisphosphate binding"/>
    <property type="evidence" value="ECO:0007669"/>
    <property type="project" value="EnsemblFungi"/>
</dbReference>
<evidence type="ECO:0000313" key="8">
    <source>
        <dbReference type="Proteomes" id="UP000078397"/>
    </source>
</evidence>
<evidence type="ECO:0000313" key="7">
    <source>
        <dbReference type="EMBL" id="OAQ65965.1"/>
    </source>
</evidence>
<keyword evidence="8" id="KW-1185">Reference proteome</keyword>
<dbReference type="GO" id="GO:0006418">
    <property type="term" value="P:tRNA aminoacylation for protein translation"/>
    <property type="evidence" value="ECO:0007669"/>
    <property type="project" value="EnsemblFungi"/>
</dbReference>
<evidence type="ECO:0000259" key="6">
    <source>
        <dbReference type="PROSITE" id="PS50886"/>
    </source>
</evidence>
<dbReference type="CDD" id="cd10304">
    <property type="entry name" value="GST_C_Arc1p_N_like"/>
    <property type="match status" value="1"/>
</dbReference>
<dbReference type="SUPFAM" id="SSF50249">
    <property type="entry name" value="Nucleic acid-binding proteins"/>
    <property type="match status" value="1"/>
</dbReference>
<dbReference type="AlphaFoldDB" id="A0A179FK28"/>
<dbReference type="Gene3D" id="1.20.1050.130">
    <property type="match status" value="1"/>
</dbReference>
<gene>
    <name evidence="7" type="ORF">VFPPC_07587</name>
</gene>
<evidence type="ECO:0000256" key="3">
    <source>
        <dbReference type="PROSITE-ProRule" id="PRU00209"/>
    </source>
</evidence>
<dbReference type="InterPro" id="IPR002547">
    <property type="entry name" value="tRNA-bd_dom"/>
</dbReference>
<dbReference type="OrthoDB" id="19141at2759"/>
<dbReference type="GO" id="GO:0032266">
    <property type="term" value="F:phosphatidylinositol-3-phosphate binding"/>
    <property type="evidence" value="ECO:0007669"/>
    <property type="project" value="EnsemblFungi"/>
</dbReference>
<comment type="caution">
    <text evidence="7">The sequence shown here is derived from an EMBL/GenBank/DDBJ whole genome shotgun (WGS) entry which is preliminary data.</text>
</comment>
<dbReference type="Pfam" id="PF01588">
    <property type="entry name" value="tRNA_bind"/>
    <property type="match status" value="1"/>
</dbReference>
<dbReference type="RefSeq" id="XP_018143052.1">
    <property type="nucleotide sequence ID" value="XM_018286422.1"/>
</dbReference>
<dbReference type="InterPro" id="IPR012340">
    <property type="entry name" value="NA-bd_OB-fold"/>
</dbReference>
<dbReference type="InterPro" id="IPR036282">
    <property type="entry name" value="Glutathione-S-Trfase_C_sf"/>
</dbReference>
<dbReference type="STRING" id="1380566.A0A179FK28"/>
<feature type="domain" description="GST C-terminal" evidence="5">
    <location>
        <begin position="1"/>
        <end position="123"/>
    </location>
</feature>
<evidence type="ECO:0000256" key="1">
    <source>
        <dbReference type="ARBA" id="ARBA00022555"/>
    </source>
</evidence>
<dbReference type="GO" id="GO:0016282">
    <property type="term" value="C:eukaryotic 43S preinitiation complex"/>
    <property type="evidence" value="ECO:0007669"/>
    <property type="project" value="EnsemblFungi"/>
</dbReference>
<proteinExistence type="predicted"/>
<feature type="compositionally biased region" description="Basic and acidic residues" evidence="4">
    <location>
        <begin position="128"/>
        <end position="138"/>
    </location>
</feature>
<dbReference type="GeneID" id="28850416"/>
<dbReference type="CDD" id="cd02799">
    <property type="entry name" value="tRNA_bind_EMAP-II_like"/>
    <property type="match status" value="1"/>
</dbReference>
<dbReference type="Pfam" id="PF21972">
    <property type="entry name" value="Arc1p_N_like"/>
    <property type="match status" value="1"/>
</dbReference>
<reference evidence="7 8" key="1">
    <citation type="journal article" date="2016" name="PLoS Pathog.">
        <title>Biosynthesis of antibiotic leucinostatins in bio-control fungus Purpureocillium lilacinum and their inhibition on phytophthora revealed by genome mining.</title>
        <authorList>
            <person name="Wang G."/>
            <person name="Liu Z."/>
            <person name="Lin R."/>
            <person name="Li E."/>
            <person name="Mao Z."/>
            <person name="Ling J."/>
            <person name="Yang Y."/>
            <person name="Yin W.B."/>
            <person name="Xie B."/>
        </authorList>
    </citation>
    <scope>NUCLEOTIDE SEQUENCE [LARGE SCALE GENOMIC DNA]</scope>
    <source>
        <strain evidence="7">170</strain>
    </source>
</reference>
<name>A0A179FK28_METCM</name>
<feature type="domain" description="TRNA-binding" evidence="6">
    <location>
        <begin position="200"/>
        <end position="323"/>
    </location>
</feature>
<accession>A0A179FK28</accession>
<feature type="region of interest" description="Disordered" evidence="4">
    <location>
        <begin position="128"/>
        <end position="150"/>
    </location>
</feature>
<keyword evidence="2 3" id="KW-0694">RNA-binding</keyword>
<dbReference type="EMBL" id="LSBJ02000004">
    <property type="protein sequence ID" value="OAQ65965.1"/>
    <property type="molecule type" value="Genomic_DNA"/>
</dbReference>
<dbReference type="InterPro" id="IPR053836">
    <property type="entry name" value="Arc1-like_N"/>
</dbReference>
<dbReference type="GO" id="GO:0010494">
    <property type="term" value="C:cytoplasmic stress granule"/>
    <property type="evidence" value="ECO:0007669"/>
    <property type="project" value="EnsemblFungi"/>
</dbReference>
<dbReference type="PROSITE" id="PS50886">
    <property type="entry name" value="TRBD"/>
    <property type="match status" value="1"/>
</dbReference>
<evidence type="ECO:0000256" key="4">
    <source>
        <dbReference type="SAM" id="MobiDB-lite"/>
    </source>
</evidence>
<evidence type="ECO:0000256" key="2">
    <source>
        <dbReference type="ARBA" id="ARBA00022884"/>
    </source>
</evidence>